<dbReference type="Gene3D" id="3.40.640.10">
    <property type="entry name" value="Type I PLP-dependent aspartate aminotransferase-like (Major domain)"/>
    <property type="match status" value="1"/>
</dbReference>
<evidence type="ECO:0000256" key="2">
    <source>
        <dbReference type="PIRSR" id="PIRSR000390-1"/>
    </source>
</evidence>
<keyword evidence="1 3" id="KW-0663">Pyridoxal phosphate</keyword>
<dbReference type="Gene3D" id="3.90.1150.10">
    <property type="entry name" value="Aspartate Aminotransferase, domain 1"/>
    <property type="match status" value="1"/>
</dbReference>
<comment type="caution">
    <text evidence="5">The sequence shown here is derived from an EMBL/GenBank/DDBJ whole genome shotgun (WGS) entry which is preliminary data.</text>
</comment>
<reference evidence="5" key="1">
    <citation type="journal article" date="2014" name="Int. J. Syst. Evol. Microbiol.">
        <title>Complete genome sequence of Corynebacterium casei LMG S-19264T (=DSM 44701T), isolated from a smear-ripened cheese.</title>
        <authorList>
            <consortium name="US DOE Joint Genome Institute (JGI-PGF)"/>
            <person name="Walter F."/>
            <person name="Albersmeier A."/>
            <person name="Kalinowski J."/>
            <person name="Ruckert C."/>
        </authorList>
    </citation>
    <scope>NUCLEOTIDE SEQUENCE</scope>
    <source>
        <strain evidence="5">KCTC 12711</strain>
    </source>
</reference>
<keyword evidence="5" id="KW-0808">Transferase</keyword>
<dbReference type="GO" id="GO:0030170">
    <property type="term" value="F:pyridoxal phosphate binding"/>
    <property type="evidence" value="ECO:0007669"/>
    <property type="project" value="TreeGrafter"/>
</dbReference>
<dbReference type="Pfam" id="PF01041">
    <property type="entry name" value="DegT_DnrJ_EryC1"/>
    <property type="match status" value="1"/>
</dbReference>
<feature type="active site" description="Proton acceptor" evidence="2">
    <location>
        <position position="193"/>
    </location>
</feature>
<dbReference type="Proteomes" id="UP000614811">
    <property type="component" value="Unassembled WGS sequence"/>
</dbReference>
<accession>A0A918RJS0</accession>
<evidence type="ECO:0000313" key="6">
    <source>
        <dbReference type="Proteomes" id="UP000614811"/>
    </source>
</evidence>
<protein>
    <submittedName>
        <fullName evidence="5">Aminotransferase DegT</fullName>
    </submittedName>
</protein>
<sequence>MSIPFIDLKTQYNRYKSEIDQRVLSVLEHGQYIMGPEVSELESQLADFLGVKHALACSSGTDALVLPLMTKSLTAVDAVFIPTFTFFATAESVSLAGGTPVFVDIDPQTYNMCPESLEAAINRVTQEGRLNPRGIIPVDLFGIAADYKRIQPIADKHELFVLEDAAQGFGAGYFGQRAGGIGDVGATSFYPAKPLGCYGDGGAVFTNDSSLHEELISLRVHGQGHTGDKYDNIRIGMNGRMDTIQAAILIEKLAHYAEEIELRNNVAQRYTHRLQGVVETPIVPEGQESVWAQYSVQVANRDEVREALAQAGIPTAVFYPTPIHRSTAYKSLGSENSSFPVSEHVSTRIFSLPMHPYLSEEQIDTICAVLVQTAKI</sequence>
<gene>
    <name evidence="5" type="ORF">GCM10008090_04790</name>
</gene>
<name>A0A918RJS0_9GAMM</name>
<dbReference type="CDD" id="cd00616">
    <property type="entry name" value="AHBA_syn"/>
    <property type="match status" value="1"/>
</dbReference>
<evidence type="ECO:0000256" key="1">
    <source>
        <dbReference type="ARBA" id="ARBA00022898"/>
    </source>
</evidence>
<dbReference type="AlphaFoldDB" id="A0A918RJS0"/>
<feature type="modified residue" description="N6-(pyridoxal phosphate)lysine" evidence="3">
    <location>
        <position position="193"/>
    </location>
</feature>
<keyword evidence="5" id="KW-0032">Aminotransferase</keyword>
<evidence type="ECO:0000313" key="5">
    <source>
        <dbReference type="EMBL" id="GGZ99250.1"/>
    </source>
</evidence>
<dbReference type="PANTHER" id="PTHR30244">
    <property type="entry name" value="TRANSAMINASE"/>
    <property type="match status" value="1"/>
</dbReference>
<evidence type="ECO:0000256" key="4">
    <source>
        <dbReference type="RuleBase" id="RU004508"/>
    </source>
</evidence>
<organism evidence="5 6">
    <name type="scientific">Arenicella chitinivorans</name>
    <dbReference type="NCBI Taxonomy" id="1329800"/>
    <lineage>
        <taxon>Bacteria</taxon>
        <taxon>Pseudomonadati</taxon>
        <taxon>Pseudomonadota</taxon>
        <taxon>Gammaproteobacteria</taxon>
        <taxon>Arenicellales</taxon>
        <taxon>Arenicellaceae</taxon>
        <taxon>Arenicella</taxon>
    </lineage>
</organism>
<dbReference type="InterPro" id="IPR000653">
    <property type="entry name" value="DegT/StrS_aminotransferase"/>
</dbReference>
<keyword evidence="6" id="KW-1185">Reference proteome</keyword>
<dbReference type="SUPFAM" id="SSF53383">
    <property type="entry name" value="PLP-dependent transferases"/>
    <property type="match status" value="1"/>
</dbReference>
<dbReference type="EMBL" id="BMXA01000001">
    <property type="protein sequence ID" value="GGZ99250.1"/>
    <property type="molecule type" value="Genomic_DNA"/>
</dbReference>
<proteinExistence type="inferred from homology"/>
<evidence type="ECO:0000256" key="3">
    <source>
        <dbReference type="PIRSR" id="PIRSR000390-2"/>
    </source>
</evidence>
<dbReference type="PIRSF" id="PIRSF000390">
    <property type="entry name" value="PLP_StrS"/>
    <property type="match status" value="1"/>
</dbReference>
<comment type="similarity">
    <text evidence="4">Belongs to the DegT/DnrJ/EryC1 family.</text>
</comment>
<dbReference type="PANTHER" id="PTHR30244:SF42">
    <property type="entry name" value="UDP-2-ACETAMIDO-2-DEOXY-3-OXO-D-GLUCURONATE AMINOTRANSFERASE"/>
    <property type="match status" value="1"/>
</dbReference>
<dbReference type="RefSeq" id="WP_229794085.1">
    <property type="nucleotide sequence ID" value="NZ_BMXA01000001.1"/>
</dbReference>
<reference evidence="5" key="2">
    <citation type="submission" date="2020-09" db="EMBL/GenBank/DDBJ databases">
        <authorList>
            <person name="Sun Q."/>
            <person name="Kim S."/>
        </authorList>
    </citation>
    <scope>NUCLEOTIDE SEQUENCE</scope>
    <source>
        <strain evidence="5">KCTC 12711</strain>
    </source>
</reference>
<dbReference type="GO" id="GO:0008483">
    <property type="term" value="F:transaminase activity"/>
    <property type="evidence" value="ECO:0007669"/>
    <property type="project" value="UniProtKB-KW"/>
</dbReference>
<dbReference type="InterPro" id="IPR015421">
    <property type="entry name" value="PyrdxlP-dep_Trfase_major"/>
</dbReference>
<dbReference type="InterPro" id="IPR015422">
    <property type="entry name" value="PyrdxlP-dep_Trfase_small"/>
</dbReference>
<dbReference type="GO" id="GO:0000271">
    <property type="term" value="P:polysaccharide biosynthetic process"/>
    <property type="evidence" value="ECO:0007669"/>
    <property type="project" value="TreeGrafter"/>
</dbReference>
<dbReference type="InterPro" id="IPR015424">
    <property type="entry name" value="PyrdxlP-dep_Trfase"/>
</dbReference>